<sequence>MKLPLILNKVITILVMSLPVFDRTINFKKFFESVFILPRPHSSPNILILKSSC</sequence>
<name>A0A0A9GSB0_ARUDO</name>
<accession>A0A0A9GSB0</accession>
<protein>
    <submittedName>
        <fullName evidence="1">Uncharacterized protein</fullName>
    </submittedName>
</protein>
<dbReference type="EMBL" id="GBRH01174328">
    <property type="protein sequence ID" value="JAE23568.1"/>
    <property type="molecule type" value="Transcribed_RNA"/>
</dbReference>
<evidence type="ECO:0000313" key="1">
    <source>
        <dbReference type="EMBL" id="JAE23568.1"/>
    </source>
</evidence>
<proteinExistence type="predicted"/>
<organism evidence="1">
    <name type="scientific">Arundo donax</name>
    <name type="common">Giant reed</name>
    <name type="synonym">Donax arundinaceus</name>
    <dbReference type="NCBI Taxonomy" id="35708"/>
    <lineage>
        <taxon>Eukaryota</taxon>
        <taxon>Viridiplantae</taxon>
        <taxon>Streptophyta</taxon>
        <taxon>Embryophyta</taxon>
        <taxon>Tracheophyta</taxon>
        <taxon>Spermatophyta</taxon>
        <taxon>Magnoliopsida</taxon>
        <taxon>Liliopsida</taxon>
        <taxon>Poales</taxon>
        <taxon>Poaceae</taxon>
        <taxon>PACMAD clade</taxon>
        <taxon>Arundinoideae</taxon>
        <taxon>Arundineae</taxon>
        <taxon>Arundo</taxon>
    </lineage>
</organism>
<dbReference type="AlphaFoldDB" id="A0A0A9GSB0"/>
<reference evidence="1" key="2">
    <citation type="journal article" date="2015" name="Data Brief">
        <title>Shoot transcriptome of the giant reed, Arundo donax.</title>
        <authorList>
            <person name="Barrero R.A."/>
            <person name="Guerrero F.D."/>
            <person name="Moolhuijzen P."/>
            <person name="Goolsby J.A."/>
            <person name="Tidwell J."/>
            <person name="Bellgard S.E."/>
            <person name="Bellgard M.I."/>
        </authorList>
    </citation>
    <scope>NUCLEOTIDE SEQUENCE</scope>
    <source>
        <tissue evidence="1">Shoot tissue taken approximately 20 cm above the soil surface</tissue>
    </source>
</reference>
<reference evidence="1" key="1">
    <citation type="submission" date="2014-09" db="EMBL/GenBank/DDBJ databases">
        <authorList>
            <person name="Magalhaes I.L.F."/>
            <person name="Oliveira U."/>
            <person name="Santos F.R."/>
            <person name="Vidigal T.H.D.A."/>
            <person name="Brescovit A.D."/>
            <person name="Santos A.J."/>
        </authorList>
    </citation>
    <scope>NUCLEOTIDE SEQUENCE</scope>
    <source>
        <tissue evidence="1">Shoot tissue taken approximately 20 cm above the soil surface</tissue>
    </source>
</reference>